<evidence type="ECO:0000256" key="7">
    <source>
        <dbReference type="ARBA" id="ARBA00023032"/>
    </source>
</evidence>
<evidence type="ECO:0000256" key="3">
    <source>
        <dbReference type="ARBA" id="ARBA00022448"/>
    </source>
</evidence>
<comment type="function">
    <text evidence="9">Part of the ABC transporter complex CysAWTP (TC 3.A.1.6.1) involved in sulfate/thiosulfate import. Probably responsible for the translocation of the substrate across the membrane.</text>
</comment>
<keyword evidence="7" id="KW-0764">Sulfate transport</keyword>
<dbReference type="InterPro" id="IPR011867">
    <property type="entry name" value="ModB_ABC"/>
</dbReference>
<reference evidence="13 14" key="1">
    <citation type="submission" date="2017-09" db="EMBL/GenBank/DDBJ databases">
        <authorList>
            <person name="Bumgarner R.E."/>
        </authorList>
    </citation>
    <scope>NUCLEOTIDE SEQUENCE [LARGE SCALE GENOMIC DNA]</scope>
    <source>
        <strain evidence="13 14">T34998</strain>
    </source>
</reference>
<comment type="similarity">
    <text evidence="11">Belongs to the binding-protein-dependent transport system permease family. CysTW subfamily.</text>
</comment>
<dbReference type="InterPro" id="IPR000515">
    <property type="entry name" value="MetI-like"/>
</dbReference>
<proteinExistence type="inferred from homology"/>
<feature type="domain" description="ABC transmembrane type-1" evidence="12">
    <location>
        <begin position="47"/>
        <end position="249"/>
    </location>
</feature>
<evidence type="ECO:0000256" key="5">
    <source>
        <dbReference type="ARBA" id="ARBA00022692"/>
    </source>
</evidence>
<dbReference type="InterPro" id="IPR006469">
    <property type="entry name" value="NifC_ABC_porter"/>
</dbReference>
<dbReference type="PANTHER" id="PTHR30406:SF8">
    <property type="entry name" value="SULFATE TRANSPORT SYSTEM PERMEASE PROTEIN CYST"/>
    <property type="match status" value="1"/>
</dbReference>
<feature type="transmembrane region" description="Helical" evidence="10">
    <location>
        <begin position="123"/>
        <end position="146"/>
    </location>
</feature>
<evidence type="ECO:0000256" key="8">
    <source>
        <dbReference type="ARBA" id="ARBA00023136"/>
    </source>
</evidence>
<evidence type="ECO:0000256" key="11">
    <source>
        <dbReference type="RuleBase" id="RU365097"/>
    </source>
</evidence>
<comment type="subcellular location">
    <subcellularLocation>
        <location evidence="10">Cell membrane</location>
        <topology evidence="10">Multi-pass membrane protein</topology>
    </subcellularLocation>
    <subcellularLocation>
        <location evidence="1">Membrane</location>
        <topology evidence="1">Multi-pass membrane protein</topology>
    </subcellularLocation>
</comment>
<evidence type="ECO:0000313" key="14">
    <source>
        <dbReference type="Proteomes" id="UP000256324"/>
    </source>
</evidence>
<evidence type="ECO:0000313" key="13">
    <source>
        <dbReference type="EMBL" id="REB70275.1"/>
    </source>
</evidence>
<evidence type="ECO:0000256" key="1">
    <source>
        <dbReference type="ARBA" id="ARBA00004141"/>
    </source>
</evidence>
<feature type="transmembrane region" description="Helical" evidence="10">
    <location>
        <begin position="81"/>
        <end position="103"/>
    </location>
</feature>
<dbReference type="NCBIfam" id="TIGR01581">
    <property type="entry name" value="Mo_ABC_porter"/>
    <property type="match status" value="1"/>
</dbReference>
<evidence type="ECO:0000259" key="12">
    <source>
        <dbReference type="PROSITE" id="PS50928"/>
    </source>
</evidence>
<evidence type="ECO:0000256" key="6">
    <source>
        <dbReference type="ARBA" id="ARBA00022989"/>
    </source>
</evidence>
<keyword evidence="5 10" id="KW-0812">Transmembrane</keyword>
<sequence length="254" mass="26734">MPLPPWLAVVAGLVVILLFLPILGLCSSVPWMSLGRLLFSDSSLIALWLSIRTAAAATILSISLGLPLATLLAKGKFRGIVVLRTLVLLPLVLPPVVSGLALLEAFGRHGLVGRPLAAIGIDVAFSTVAVVIAMTFVSLPFFVLTVTSALESMDPRVEQVAMTLGAPPSRVWWTVTLPSVRRAVAAGAVLAFARALGEFGATLTFAGSLPGVTRTLPLEIYLQREVNPQVSMALSLLLMVIAVAVVVGVHGRHR</sequence>
<evidence type="ECO:0000256" key="2">
    <source>
        <dbReference type="ARBA" id="ARBA00011779"/>
    </source>
</evidence>
<comment type="function">
    <text evidence="11">Part of the binding-protein-dependent transport system for molybdenum; probably responsible for the translocation of the substrate across the membrane.</text>
</comment>
<feature type="transmembrane region" description="Helical" evidence="10">
    <location>
        <begin position="44"/>
        <end position="69"/>
    </location>
</feature>
<dbReference type="SUPFAM" id="SSF161098">
    <property type="entry name" value="MetI-like"/>
    <property type="match status" value="1"/>
</dbReference>
<dbReference type="Proteomes" id="UP000256324">
    <property type="component" value="Unassembled WGS sequence"/>
</dbReference>
<dbReference type="Pfam" id="PF00528">
    <property type="entry name" value="BPD_transp_1"/>
    <property type="match status" value="1"/>
</dbReference>
<feature type="transmembrane region" description="Helical" evidence="10">
    <location>
        <begin position="229"/>
        <end position="249"/>
    </location>
</feature>
<dbReference type="CDD" id="cd06261">
    <property type="entry name" value="TM_PBP2"/>
    <property type="match status" value="1"/>
</dbReference>
<dbReference type="EMBL" id="PCZS01000001">
    <property type="protein sequence ID" value="REB70275.1"/>
    <property type="molecule type" value="Genomic_DNA"/>
</dbReference>
<organism evidence="13 14">
    <name type="scientific">Cutibacterium namnetense</name>
    <dbReference type="NCBI Taxonomy" id="1574624"/>
    <lineage>
        <taxon>Bacteria</taxon>
        <taxon>Bacillati</taxon>
        <taxon>Actinomycetota</taxon>
        <taxon>Actinomycetes</taxon>
        <taxon>Propionibacteriales</taxon>
        <taxon>Propionibacteriaceae</taxon>
        <taxon>Cutibacterium</taxon>
    </lineage>
</organism>
<keyword evidence="8 10" id="KW-0472">Membrane</keyword>
<feature type="transmembrane region" description="Helical" evidence="10">
    <location>
        <begin position="183"/>
        <end position="209"/>
    </location>
</feature>
<keyword evidence="14" id="KW-1185">Reference proteome</keyword>
<dbReference type="NCBIfam" id="TIGR02141">
    <property type="entry name" value="modB_ABC"/>
    <property type="match status" value="1"/>
</dbReference>
<keyword evidence="3 10" id="KW-0813">Transport</keyword>
<dbReference type="Gene3D" id="1.10.3720.10">
    <property type="entry name" value="MetI-like"/>
    <property type="match status" value="1"/>
</dbReference>
<accession>A0ABX9I9Z9</accession>
<dbReference type="InterPro" id="IPR005667">
    <property type="entry name" value="Sulph_transpt2"/>
</dbReference>
<evidence type="ECO:0000256" key="4">
    <source>
        <dbReference type="ARBA" id="ARBA00022505"/>
    </source>
</evidence>
<evidence type="ECO:0000256" key="9">
    <source>
        <dbReference type="ARBA" id="ARBA00025323"/>
    </source>
</evidence>
<name>A0ABX9I9Z9_9ACTN</name>
<dbReference type="InterPro" id="IPR035906">
    <property type="entry name" value="MetI-like_sf"/>
</dbReference>
<protein>
    <recommendedName>
        <fullName evidence="11">Molybdenum transport system permease</fullName>
    </recommendedName>
</protein>
<evidence type="ECO:0000256" key="10">
    <source>
        <dbReference type="RuleBase" id="RU363032"/>
    </source>
</evidence>
<keyword evidence="11" id="KW-1003">Cell membrane</keyword>
<keyword evidence="4 11" id="KW-0500">Molybdenum</keyword>
<dbReference type="PANTHER" id="PTHR30406">
    <property type="entry name" value="SULFATE TRANSPORT SYSTEM PERMEASE PROTEIN"/>
    <property type="match status" value="1"/>
</dbReference>
<comment type="caution">
    <text evidence="13">The sequence shown here is derived from an EMBL/GenBank/DDBJ whole genome shotgun (WGS) entry which is preliminary data.</text>
</comment>
<comment type="subunit">
    <text evidence="2">The complex is composed of two ATP-binding proteins (CysA), two transmembrane proteins (CysT and CysW) and a solute-binding protein (CysP).</text>
</comment>
<keyword evidence="6 10" id="KW-1133">Transmembrane helix</keyword>
<gene>
    <name evidence="13" type="primary">modB</name>
    <name evidence="13" type="ORF">CP880_00150</name>
</gene>
<dbReference type="PROSITE" id="PS50928">
    <property type="entry name" value="ABC_TM1"/>
    <property type="match status" value="1"/>
</dbReference>